<evidence type="ECO:0000313" key="4">
    <source>
        <dbReference type="Proteomes" id="UP001596390"/>
    </source>
</evidence>
<feature type="transmembrane region" description="Helical" evidence="2">
    <location>
        <begin position="36"/>
        <end position="55"/>
    </location>
</feature>
<name>A0ABD5YCY9_9EURY</name>
<comment type="caution">
    <text evidence="3">The sequence shown here is derived from an EMBL/GenBank/DDBJ whole genome shotgun (WGS) entry which is preliminary data.</text>
</comment>
<dbReference type="RefSeq" id="WP_267664420.1">
    <property type="nucleotide sequence ID" value="NZ_JAODIX010000037.1"/>
</dbReference>
<feature type="transmembrane region" description="Helical" evidence="2">
    <location>
        <begin position="340"/>
        <end position="361"/>
    </location>
</feature>
<protein>
    <recommendedName>
        <fullName evidence="5">PH domain-containing protein</fullName>
    </recommendedName>
</protein>
<keyword evidence="4" id="KW-1185">Reference proteome</keyword>
<feature type="transmembrane region" description="Helical" evidence="2">
    <location>
        <begin position="133"/>
        <end position="156"/>
    </location>
</feature>
<dbReference type="AlphaFoldDB" id="A0ABD5YCY9"/>
<dbReference type="EMBL" id="JBHSZZ010000037">
    <property type="protein sequence ID" value="MFC7187236.1"/>
    <property type="molecule type" value="Genomic_DNA"/>
</dbReference>
<feature type="transmembrane region" description="Helical" evidence="2">
    <location>
        <begin position="100"/>
        <end position="121"/>
    </location>
</feature>
<sequence>MPSMRLIGDRRILFGSVCVEAVAAVLVLLYGHLSLLAVAVLYWIDLLFLTLRATVQQLLSRPETDRQSTLFQRPFRLLAHKRGSITVTDRLPGIQLRNVPAVWGAVFILVFSASTTAYVAAVDVPGDLWRSPATPMLLGGGLVAAATKSWLVLRAYVASEGHDITAASAVVPRKRVLVFAVYGGLLWLASRWTLTTLSGEGLEITRAGMTVSASVLIVSRLAYGWYAARARPDGWQSDATSDLNDEAISQGWSDSEPEENISAPSQPSIPDGEPRETMAPVRASILVAGVVNAMTTGGVVDNRFGHWRQLIIRVGIAGVMVVAVLALLDGAVIVSASLAAIFFGLVGGLSIISAVHLLLALGGVEYEFYESEVVAYDRYLGRPQWSASYDGVRDVSVERGLFGSPLWLDTGTVFFDRIYNSKDDESARKPRSSIAFVPDPERAGELLSSHS</sequence>
<feature type="region of interest" description="Disordered" evidence="1">
    <location>
        <begin position="248"/>
        <end position="276"/>
    </location>
</feature>
<keyword evidence="2" id="KW-0472">Membrane</keyword>
<evidence type="ECO:0000313" key="3">
    <source>
        <dbReference type="EMBL" id="MFC7187236.1"/>
    </source>
</evidence>
<reference evidence="3 4" key="1">
    <citation type="journal article" date="2019" name="Int. J. Syst. Evol. Microbiol.">
        <title>The Global Catalogue of Microorganisms (GCM) 10K type strain sequencing project: providing services to taxonomists for standard genome sequencing and annotation.</title>
        <authorList>
            <consortium name="The Broad Institute Genomics Platform"/>
            <consortium name="The Broad Institute Genome Sequencing Center for Infectious Disease"/>
            <person name="Wu L."/>
            <person name="Ma J."/>
        </authorList>
    </citation>
    <scope>NUCLEOTIDE SEQUENCE [LARGE SCALE GENOMIC DNA]</scope>
    <source>
        <strain evidence="3 4">Q85</strain>
    </source>
</reference>
<keyword evidence="2" id="KW-1133">Transmembrane helix</keyword>
<accession>A0ABD5YCY9</accession>
<dbReference type="Proteomes" id="UP001596390">
    <property type="component" value="Unassembled WGS sequence"/>
</dbReference>
<feature type="transmembrane region" description="Helical" evidence="2">
    <location>
        <begin position="206"/>
        <end position="226"/>
    </location>
</feature>
<keyword evidence="2" id="KW-0812">Transmembrane</keyword>
<evidence type="ECO:0000256" key="2">
    <source>
        <dbReference type="SAM" id="Phobius"/>
    </source>
</evidence>
<gene>
    <name evidence="3" type="ORF">ACFQMK_10105</name>
</gene>
<feature type="transmembrane region" description="Helical" evidence="2">
    <location>
        <begin position="12"/>
        <end position="30"/>
    </location>
</feature>
<evidence type="ECO:0000256" key="1">
    <source>
        <dbReference type="SAM" id="MobiDB-lite"/>
    </source>
</evidence>
<organism evidence="3 4">
    <name type="scientific">Halorubrum yunnanense</name>
    <dbReference type="NCBI Taxonomy" id="1526162"/>
    <lineage>
        <taxon>Archaea</taxon>
        <taxon>Methanobacteriati</taxon>
        <taxon>Methanobacteriota</taxon>
        <taxon>Stenosarchaea group</taxon>
        <taxon>Halobacteria</taxon>
        <taxon>Halobacteriales</taxon>
        <taxon>Haloferacaceae</taxon>
        <taxon>Halorubrum</taxon>
    </lineage>
</organism>
<evidence type="ECO:0008006" key="5">
    <source>
        <dbReference type="Google" id="ProtNLM"/>
    </source>
</evidence>
<proteinExistence type="predicted"/>
<feature type="transmembrane region" description="Helical" evidence="2">
    <location>
        <begin position="176"/>
        <end position="194"/>
    </location>
</feature>
<feature type="transmembrane region" description="Helical" evidence="2">
    <location>
        <begin position="310"/>
        <end position="334"/>
    </location>
</feature>